<name>A0A5E4NT38_9HEMI</name>
<evidence type="ECO:0000313" key="2">
    <source>
        <dbReference type="Proteomes" id="UP000325440"/>
    </source>
</evidence>
<dbReference type="Gene3D" id="1.20.120.20">
    <property type="entry name" value="Apolipoprotein"/>
    <property type="match status" value="1"/>
</dbReference>
<dbReference type="OrthoDB" id="6581873at2759"/>
<keyword evidence="2" id="KW-1185">Reference proteome</keyword>
<reference evidence="1 2" key="1">
    <citation type="submission" date="2019-08" db="EMBL/GenBank/DDBJ databases">
        <authorList>
            <person name="Alioto T."/>
            <person name="Alioto T."/>
            <person name="Gomez Garrido J."/>
        </authorList>
    </citation>
    <scope>NUCLEOTIDE SEQUENCE [LARGE SCALE GENOMIC DNA]</scope>
</reference>
<dbReference type="EMBL" id="CABPRJ010002401">
    <property type="protein sequence ID" value="VVC45378.1"/>
    <property type="molecule type" value="Genomic_DNA"/>
</dbReference>
<protein>
    <submittedName>
        <fullName evidence="1">Uncharacterized protein</fullName>
    </submittedName>
</protein>
<accession>A0A5E4NT38</accession>
<gene>
    <name evidence="1" type="ORF">CINCED_3A014055</name>
</gene>
<sequence>MDLLSKPELLECTDTANLPKDHLYYVGERKKIPGLLDHETDGQTITEFCALRTKSYAYKIDEVPFPSNQFSIFLIARPRRHRLVKGLTVSASESTITSVPVVRSYISLLEFITTLRRIITSTLGTKMKVYLLIFSICHFSVLASGDIFGIWNTVNSAANDFGNTVNNGVSDFGNTVSNTAKDFGNTVNNAAKDFGNTVNKGINTVSIGISKIPDAVNNGAKDFGNTVNNGVIDLGNTMNNAAKDFGNTVNNRVNAVDIEISKFHGTVYSAIDAAGNTVNSVAKDFGNTVNNGVNAVGNGISEVPRLVNGVVCSDVLTGVLINFLIACNPHAFITDTLDTEDAVMMESCKYVEVASFALPVLADLATAPVQIVCSVWAEERLELYSHLKGIEVNKLFPALSMLPNTVAVDNNKLLYELAKMNDQYCNGDCNVNDYEFVEPPPSSGNDNGRFKRSISSKVFKKVAELISKKSEVKMVRIVVKKNGVTTSLTFRGLKGTASIRGASEFTAGLLNIHRQKSLGFHQNVNSLIDLYTKYKIIPNTLTTKYIKHPPTSTDFMKNAWENWYREFLLRENGNIPNNYLKRLVF</sequence>
<evidence type="ECO:0000313" key="1">
    <source>
        <dbReference type="EMBL" id="VVC45378.1"/>
    </source>
</evidence>
<organism evidence="1 2">
    <name type="scientific">Cinara cedri</name>
    <dbReference type="NCBI Taxonomy" id="506608"/>
    <lineage>
        <taxon>Eukaryota</taxon>
        <taxon>Metazoa</taxon>
        <taxon>Ecdysozoa</taxon>
        <taxon>Arthropoda</taxon>
        <taxon>Hexapoda</taxon>
        <taxon>Insecta</taxon>
        <taxon>Pterygota</taxon>
        <taxon>Neoptera</taxon>
        <taxon>Paraneoptera</taxon>
        <taxon>Hemiptera</taxon>
        <taxon>Sternorrhyncha</taxon>
        <taxon>Aphidomorpha</taxon>
        <taxon>Aphidoidea</taxon>
        <taxon>Aphididae</taxon>
        <taxon>Lachninae</taxon>
        <taxon>Cinara</taxon>
    </lineage>
</organism>
<dbReference type="AlphaFoldDB" id="A0A5E4NT38"/>
<proteinExistence type="predicted"/>
<dbReference type="Proteomes" id="UP000325440">
    <property type="component" value="Unassembled WGS sequence"/>
</dbReference>